<evidence type="ECO:0000313" key="13">
    <source>
        <dbReference type="Proteomes" id="UP000014627"/>
    </source>
</evidence>
<organism evidence="12 13">
    <name type="scientific">Chlamydia psittaci 99DC5</name>
    <dbReference type="NCBI Taxonomy" id="1112251"/>
    <lineage>
        <taxon>Bacteria</taxon>
        <taxon>Pseudomonadati</taxon>
        <taxon>Chlamydiota</taxon>
        <taxon>Chlamydiia</taxon>
        <taxon>Chlamydiales</taxon>
        <taxon>Chlamydiaceae</taxon>
        <taxon>Chlamydia/Chlamydophila group</taxon>
        <taxon>Chlamydia</taxon>
    </lineage>
</organism>
<evidence type="ECO:0000256" key="1">
    <source>
        <dbReference type="ARBA" id="ARBA00005189"/>
    </source>
</evidence>
<comment type="cofactor">
    <cofactor evidence="11">
        <name>pyruvate</name>
        <dbReference type="ChEBI" id="CHEBI:15361"/>
    </cofactor>
    <text evidence="11">Binds 1 pyruvoyl group covalently per subunit.</text>
</comment>
<evidence type="ECO:0000256" key="8">
    <source>
        <dbReference type="ARBA" id="ARBA00023239"/>
    </source>
</evidence>
<feature type="chain" id="PRO_5044908470" description="Phosphatidylserine decarboxylase alpha chain" evidence="11">
    <location>
        <begin position="258"/>
        <end position="299"/>
    </location>
</feature>
<keyword evidence="4 11" id="KW-0443">Lipid metabolism</keyword>
<comment type="pathway">
    <text evidence="11">Phospholipid metabolism; phosphatidylethanolamine biosynthesis; phosphatidylethanolamine from CDP-diacylglycerol: step 2/2.</text>
</comment>
<evidence type="ECO:0000256" key="5">
    <source>
        <dbReference type="ARBA" id="ARBA00023136"/>
    </source>
</evidence>
<reference evidence="12 13" key="1">
    <citation type="submission" date="2013-04" db="EMBL/GenBank/DDBJ databases">
        <title>Genome sequence of Chlamydia psittaci 99DC5.</title>
        <authorList>
            <person name="Huot-Creasy H."/>
            <person name="McCracken C.L."/>
            <person name="Humphries M."/>
            <person name="Sachse K."/>
            <person name="Laroucau K."/>
            <person name="Bavoil P."/>
            <person name="Myers G.S."/>
        </authorList>
    </citation>
    <scope>NUCLEOTIDE SEQUENCE [LARGE SCALE GENOMIC DNA]</scope>
    <source>
        <strain evidence="12 13">99DC5</strain>
    </source>
</reference>
<feature type="active site" description="Charge relay system; for autoendoproteolytic cleavage activity" evidence="11">
    <location>
        <position position="171"/>
    </location>
</feature>
<evidence type="ECO:0000256" key="9">
    <source>
        <dbReference type="ARBA" id="ARBA00023264"/>
    </source>
</evidence>
<dbReference type="NCBIfam" id="NF001941">
    <property type="entry name" value="PRK00723.1"/>
    <property type="match status" value="1"/>
</dbReference>
<dbReference type="Proteomes" id="UP000014627">
    <property type="component" value="Unassembled WGS sequence"/>
</dbReference>
<evidence type="ECO:0000256" key="2">
    <source>
        <dbReference type="ARBA" id="ARBA00022516"/>
    </source>
</evidence>
<gene>
    <name evidence="11 12" type="primary">psd</name>
    <name evidence="12" type="ORF">CP99DC5_0324</name>
</gene>
<evidence type="ECO:0000313" key="12">
    <source>
        <dbReference type="EMBL" id="EPJ28414.1"/>
    </source>
</evidence>
<dbReference type="RefSeq" id="WP_014944045.1">
    <property type="nucleotide sequence ID" value="NZ_KE356190.1"/>
</dbReference>
<feature type="chain" id="PRO_5044908469" description="Phosphatidylserine decarboxylase beta chain" evidence="11">
    <location>
        <begin position="1"/>
        <end position="257"/>
    </location>
</feature>
<dbReference type="InterPro" id="IPR003817">
    <property type="entry name" value="PS_Dcarbxylase"/>
</dbReference>
<dbReference type="InterPro" id="IPR033177">
    <property type="entry name" value="PSD-B"/>
</dbReference>
<feature type="modified residue" description="Pyruvic acid (Ser); by autocatalysis" evidence="11">
    <location>
        <position position="258"/>
    </location>
</feature>
<name>A0ABN0MQ44_CHLPS</name>
<evidence type="ECO:0000256" key="11">
    <source>
        <dbReference type="HAMAP-Rule" id="MF_00663"/>
    </source>
</evidence>
<dbReference type="Pfam" id="PF02666">
    <property type="entry name" value="PS_Dcarbxylase"/>
    <property type="match status" value="1"/>
</dbReference>
<accession>A0ABN0MQ44</accession>
<dbReference type="PANTHER" id="PTHR10067">
    <property type="entry name" value="PHOSPHATIDYLSERINE DECARBOXYLASE"/>
    <property type="match status" value="1"/>
</dbReference>
<feature type="active site" description="Charge relay system; for autoendoproteolytic cleavage activity" evidence="11">
    <location>
        <position position="258"/>
    </location>
</feature>
<dbReference type="PANTHER" id="PTHR10067:SF17">
    <property type="entry name" value="PHOSPHATIDYLSERINE DECARBOXYLASE PROENZYME 2"/>
    <property type="match status" value="1"/>
</dbReference>
<dbReference type="EMBL" id="ATLC01000045">
    <property type="protein sequence ID" value="EPJ28414.1"/>
    <property type="molecule type" value="Genomic_DNA"/>
</dbReference>
<keyword evidence="5 11" id="KW-0472">Membrane</keyword>
<protein>
    <recommendedName>
        <fullName evidence="11">Phosphatidylserine decarboxylase proenzyme</fullName>
        <ecNumber evidence="11">4.1.1.65</ecNumber>
    </recommendedName>
    <component>
        <recommendedName>
            <fullName evidence="11">Phosphatidylserine decarboxylase alpha chain</fullName>
        </recommendedName>
    </component>
    <component>
        <recommendedName>
            <fullName evidence="11">Phosphatidylserine decarboxylase beta chain</fullName>
        </recommendedName>
    </component>
</protein>
<keyword evidence="7 11" id="KW-0594">Phospholipid biosynthesis</keyword>
<feature type="active site" description="Charge relay system; for autoendoproteolytic cleavage activity" evidence="11">
    <location>
        <position position="115"/>
    </location>
</feature>
<comment type="subunit">
    <text evidence="11">Heterodimer of a large membrane-associated beta subunit and a small pyruvoyl-containing alpha subunit.</text>
</comment>
<keyword evidence="10 11" id="KW-0670">Pyruvate</keyword>
<sequence>MKKLQYIDRLTNQRVTEFVCYEKTMTFLYSSKLGKRLSTLLSRSPILSRIYGWIQKRSWTRRKIPGFVKKNHINTKDFKKSLSEFSSFNDFFTRELLPEARPIAQGDNICVTPVDGAYLIYPNIAEFGEFVVKSKRFSLSKLLGDPKLVEKYASGSVVFARLALFDYHRFHFPVDCLPGPTRIINGYLFSVHPMALKDNFNIFCENKRTLTELKTEAFGDVLYLEVGALNVGSIIQTYKPGEKYSKGDEKGFFEIGGSTVIVLFQPGSVQFDADLLKNSRMGLETRCLMGQSLGRSLRE</sequence>
<keyword evidence="3 11" id="KW-0210">Decarboxylase</keyword>
<keyword evidence="8 11" id="KW-0456">Lyase</keyword>
<evidence type="ECO:0000256" key="4">
    <source>
        <dbReference type="ARBA" id="ARBA00023098"/>
    </source>
</evidence>
<dbReference type="InterPro" id="IPR033179">
    <property type="entry name" value="PSD_type2_pro"/>
</dbReference>
<comment type="subcellular location">
    <subcellularLocation>
        <location evidence="11">Cell membrane</location>
        <topology evidence="11">Peripheral membrane protein</topology>
    </subcellularLocation>
</comment>
<comment type="catalytic activity">
    <reaction evidence="11">
        <text>a 1,2-diacyl-sn-glycero-3-phospho-L-serine + H(+) = a 1,2-diacyl-sn-glycero-3-phosphoethanolamine + CO2</text>
        <dbReference type="Rhea" id="RHEA:20828"/>
        <dbReference type="ChEBI" id="CHEBI:15378"/>
        <dbReference type="ChEBI" id="CHEBI:16526"/>
        <dbReference type="ChEBI" id="CHEBI:57262"/>
        <dbReference type="ChEBI" id="CHEBI:64612"/>
        <dbReference type="EC" id="4.1.1.65"/>
    </reaction>
</comment>
<comment type="PTM">
    <text evidence="11">Is synthesized initially as an inactive proenzyme. Formation of the active enzyme involves a self-maturation process in which the active site pyruvoyl group is generated from an internal serine residue via an autocatalytic post-translational modification. Two non-identical subunits are generated from the proenzyme in this reaction, and the pyruvate is formed at the N-terminus of the alpha chain, which is derived from the carboxyl end of the proenzyme. The autoendoproteolytic cleavage occurs by a canonical serine protease mechanism, in which the side chain hydroxyl group of the serine supplies its oxygen atom to form the C-terminus of the beta chain, while the remainder of the serine residue undergoes an oxidative deamination to produce ammonia and the pyruvoyl prosthetic group on the alpha chain. During this reaction, the Ser that is part of the protease active site of the proenzyme becomes the pyruvoyl prosthetic group, which constitutes an essential element of the active site of the mature decarboxylase.</text>
</comment>
<evidence type="ECO:0000256" key="7">
    <source>
        <dbReference type="ARBA" id="ARBA00023209"/>
    </source>
</evidence>
<keyword evidence="6 11" id="KW-0865">Zymogen</keyword>
<keyword evidence="11" id="KW-1003">Cell membrane</keyword>
<comment type="pathway">
    <text evidence="1">Lipid metabolism.</text>
</comment>
<comment type="caution">
    <text evidence="12">The sequence shown here is derived from an EMBL/GenBank/DDBJ whole genome shotgun (WGS) entry which is preliminary data.</text>
</comment>
<evidence type="ECO:0000256" key="10">
    <source>
        <dbReference type="ARBA" id="ARBA00023317"/>
    </source>
</evidence>
<dbReference type="GO" id="GO:0004609">
    <property type="term" value="F:phosphatidylserine decarboxylase activity"/>
    <property type="evidence" value="ECO:0007669"/>
    <property type="project" value="UniProtKB-EC"/>
</dbReference>
<feature type="site" description="Cleavage (non-hydrolytic); by autocatalysis" evidence="11">
    <location>
        <begin position="257"/>
        <end position="258"/>
    </location>
</feature>
<dbReference type="HAMAP" id="MF_00663">
    <property type="entry name" value="PS_decarb_PSD_B_type2"/>
    <property type="match status" value="1"/>
</dbReference>
<keyword evidence="9 11" id="KW-1208">Phospholipid metabolism</keyword>
<comment type="similarity">
    <text evidence="11">Belongs to the phosphatidylserine decarboxylase family. PSD-B subfamily. Prokaryotic type II sub-subfamily.</text>
</comment>
<keyword evidence="13" id="KW-1185">Reference proteome</keyword>
<keyword evidence="2 11" id="KW-0444">Lipid biosynthesis</keyword>
<comment type="function">
    <text evidence="11">Catalyzes the formation of phosphatidylethanolamine (PtdEtn) from phosphatidylserine (PtdSer).</text>
</comment>
<proteinExistence type="inferred from homology"/>
<evidence type="ECO:0000256" key="6">
    <source>
        <dbReference type="ARBA" id="ARBA00023145"/>
    </source>
</evidence>
<feature type="active site" description="Schiff-base intermediate with substrate; via pyruvic acid; for decarboxylase activity" evidence="11">
    <location>
        <position position="258"/>
    </location>
</feature>
<dbReference type="EC" id="4.1.1.65" evidence="11"/>
<evidence type="ECO:0000256" key="3">
    <source>
        <dbReference type="ARBA" id="ARBA00022793"/>
    </source>
</evidence>
<dbReference type="NCBIfam" id="TIGR00163">
    <property type="entry name" value="PS_decarb"/>
    <property type="match status" value="1"/>
</dbReference>